<dbReference type="Proteomes" id="UP001217178">
    <property type="component" value="Unassembled WGS sequence"/>
</dbReference>
<name>A0ABT5LJG7_9GAMM</name>
<evidence type="ECO:0000313" key="2">
    <source>
        <dbReference type="Proteomes" id="UP001217178"/>
    </source>
</evidence>
<dbReference type="EMBL" id="JAQRFI010000068">
    <property type="protein sequence ID" value="MDC9591266.1"/>
    <property type="molecule type" value="Genomic_DNA"/>
</dbReference>
<reference evidence="1 2" key="1">
    <citation type="submission" date="2023-02" db="EMBL/GenBank/DDBJ databases">
        <title>Entomopathogenic bacteria.</title>
        <authorList>
            <person name="Machado R.A."/>
        </authorList>
    </citation>
    <scope>NUCLEOTIDE SEQUENCE [LARGE SCALE GENOMIC DNA]</scope>
    <source>
        <strain evidence="1 2">XENO-10</strain>
    </source>
</reference>
<protein>
    <recommendedName>
        <fullName evidence="3">GemA protein</fullName>
    </recommendedName>
</protein>
<dbReference type="RefSeq" id="WP_273556495.1">
    <property type="nucleotide sequence ID" value="NZ_JAQRFI010000068.1"/>
</dbReference>
<evidence type="ECO:0008006" key="3">
    <source>
        <dbReference type="Google" id="ProtNLM"/>
    </source>
</evidence>
<organism evidence="1 2">
    <name type="scientific">Xenorhabdus yunnanensis</name>
    <dbReference type="NCBI Taxonomy" id="3025878"/>
    <lineage>
        <taxon>Bacteria</taxon>
        <taxon>Pseudomonadati</taxon>
        <taxon>Pseudomonadota</taxon>
        <taxon>Gammaproteobacteria</taxon>
        <taxon>Enterobacterales</taxon>
        <taxon>Morganellaceae</taxon>
        <taxon>Xenorhabdus</taxon>
    </lineage>
</organism>
<keyword evidence="2" id="KW-1185">Reference proteome</keyword>
<accession>A0ABT5LJG7</accession>
<proteinExistence type="predicted"/>
<gene>
    <name evidence="1" type="ORF">PSI23_18725</name>
</gene>
<sequence>MQRTCETLGTYNLCLPREEVRKIYDLLYRELVNATEKPAPKRIKGTAKQSKFIVSLLRSHGCNDDDFKGSISSLRKKIVFKANIDIDPDLDDKTLIAWLKKAEVRT</sequence>
<evidence type="ECO:0000313" key="1">
    <source>
        <dbReference type="EMBL" id="MDC9591266.1"/>
    </source>
</evidence>
<comment type="caution">
    <text evidence="1">The sequence shown here is derived from an EMBL/GenBank/DDBJ whole genome shotgun (WGS) entry which is preliminary data.</text>
</comment>